<proteinExistence type="inferred from homology"/>
<evidence type="ECO:0000256" key="3">
    <source>
        <dbReference type="ARBA" id="ARBA00012535"/>
    </source>
</evidence>
<evidence type="ECO:0000256" key="2">
    <source>
        <dbReference type="ARBA" id="ARBA00005833"/>
    </source>
</evidence>
<comment type="caution">
    <text evidence="8">The sequence shown here is derived from an EMBL/GenBank/DDBJ whole genome shotgun (WGS) entry which is preliminary data.</text>
</comment>
<keyword evidence="5" id="KW-0073">Auxin biosynthesis</keyword>
<evidence type="ECO:0000259" key="7">
    <source>
        <dbReference type="Pfam" id="PF01593"/>
    </source>
</evidence>
<dbReference type="RefSeq" id="WP_183191406.1">
    <property type="nucleotide sequence ID" value="NZ_JACICD010000009.1"/>
</dbReference>
<reference evidence="8 9" key="1">
    <citation type="submission" date="2020-08" db="EMBL/GenBank/DDBJ databases">
        <title>Genomic Encyclopedia of Type Strains, Phase IV (KMG-IV): sequencing the most valuable type-strain genomes for metagenomic binning, comparative biology and taxonomic classification.</title>
        <authorList>
            <person name="Goeker M."/>
        </authorList>
    </citation>
    <scope>NUCLEOTIDE SEQUENCE [LARGE SCALE GENOMIC DNA]</scope>
    <source>
        <strain evidence="8 9">DSM 5895</strain>
    </source>
</reference>
<gene>
    <name evidence="8" type="ORF">FHS55_003888</name>
</gene>
<dbReference type="SUPFAM" id="SSF54373">
    <property type="entry name" value="FAD-linked reductases, C-terminal domain"/>
    <property type="match status" value="1"/>
</dbReference>
<dbReference type="InterPro" id="IPR036188">
    <property type="entry name" value="FAD/NAD-bd_sf"/>
</dbReference>
<evidence type="ECO:0000256" key="6">
    <source>
        <dbReference type="ARBA" id="ARBA00047321"/>
    </source>
</evidence>
<comment type="similarity">
    <text evidence="2">Belongs to the tryptophan 2-monooxygenase family.</text>
</comment>
<dbReference type="PANTHER" id="PTHR10742">
    <property type="entry name" value="FLAVIN MONOAMINE OXIDASE"/>
    <property type="match status" value="1"/>
</dbReference>
<sequence>MNDTPPLPGSTPLSRGLTRRRLIAAGGAALLALPAFRSACAQAGASDVDVAIVGGGAAGIAAARALAAAGRSYVLLEAGEKLGGRARTDTAFGHVFDLGAPSFARGVETEGLAGAAMAAKLPLADLPSGRRLFIDGHEAREGGYDAFLATLGRARRDILAASDAGKDVACASVLTAPGDWSASVAALLGPLGVGRSLAELSTVDLALRAVPADDTTSPIGIGALLEALGAGLNVQTHAPVTLITNAGRLHMLSIAGQRTQIRARAVVLAVPAPVIASGALRFNPPLPPRLVNAFRAFPAGSIEQVAFLLPGNPLRLENDETVLPKVSGAADAPPPALLRARVNGTDLHVLSFGGAPAREIAQKGESAALRLSRAFLAAAFSPQAAAAVHEVVASRWSTDPLIRGAIATAQPGQGAQRRLFTEPVQGRIFLAGEYTALDSWGTLAGAWASGEVAAAKALRLVGGGPA</sequence>
<dbReference type="PANTHER" id="PTHR10742:SF410">
    <property type="entry name" value="LYSINE-SPECIFIC HISTONE DEMETHYLASE 2"/>
    <property type="match status" value="1"/>
</dbReference>
<dbReference type="Gene3D" id="3.50.50.60">
    <property type="entry name" value="FAD/NAD(P)-binding domain"/>
    <property type="match status" value="2"/>
</dbReference>
<dbReference type="Proteomes" id="UP000533469">
    <property type="component" value="Unassembled WGS sequence"/>
</dbReference>
<dbReference type="AlphaFoldDB" id="A0A839ZF61"/>
<comment type="pathway">
    <text evidence="1">Plant hormone metabolism; auxin biosynthesis.</text>
</comment>
<dbReference type="PRINTS" id="PR00420">
    <property type="entry name" value="RNGMNOXGNASE"/>
</dbReference>
<comment type="catalytic activity">
    <reaction evidence="6">
        <text>L-tryptophan + O2 = indole-3-acetamide + CO2 + H2O</text>
        <dbReference type="Rhea" id="RHEA:16165"/>
        <dbReference type="ChEBI" id="CHEBI:15377"/>
        <dbReference type="ChEBI" id="CHEBI:15379"/>
        <dbReference type="ChEBI" id="CHEBI:16031"/>
        <dbReference type="ChEBI" id="CHEBI:16526"/>
        <dbReference type="ChEBI" id="CHEBI:57912"/>
        <dbReference type="EC" id="1.13.12.3"/>
    </reaction>
</comment>
<dbReference type="EC" id="1.13.12.3" evidence="3"/>
<evidence type="ECO:0000256" key="1">
    <source>
        <dbReference type="ARBA" id="ARBA00004814"/>
    </source>
</evidence>
<dbReference type="Pfam" id="PF01593">
    <property type="entry name" value="Amino_oxidase"/>
    <property type="match status" value="1"/>
</dbReference>
<evidence type="ECO:0000313" key="8">
    <source>
        <dbReference type="EMBL" id="MBB3773255.1"/>
    </source>
</evidence>
<evidence type="ECO:0000256" key="4">
    <source>
        <dbReference type="ARBA" id="ARBA00017871"/>
    </source>
</evidence>
<accession>A0A839ZF61</accession>
<keyword evidence="9" id="KW-1185">Reference proteome</keyword>
<dbReference type="InterPro" id="IPR002937">
    <property type="entry name" value="Amino_oxidase"/>
</dbReference>
<dbReference type="SUPFAM" id="SSF51905">
    <property type="entry name" value="FAD/NAD(P)-binding domain"/>
    <property type="match status" value="1"/>
</dbReference>
<dbReference type="PROSITE" id="PS51318">
    <property type="entry name" value="TAT"/>
    <property type="match status" value="1"/>
</dbReference>
<dbReference type="GO" id="GO:0050361">
    <property type="term" value="F:tryptophan 2-monooxygenase activity"/>
    <property type="evidence" value="ECO:0007669"/>
    <property type="project" value="UniProtKB-EC"/>
</dbReference>
<protein>
    <recommendedName>
        <fullName evidence="4">Tryptophan 2-monooxygenase</fullName>
        <ecNumber evidence="3">1.13.12.3</ecNumber>
    </recommendedName>
</protein>
<dbReference type="GO" id="GO:0009851">
    <property type="term" value="P:auxin biosynthetic process"/>
    <property type="evidence" value="ECO:0007669"/>
    <property type="project" value="UniProtKB-KW"/>
</dbReference>
<name>A0A839ZF61_9HYPH</name>
<dbReference type="EMBL" id="JACICD010000009">
    <property type="protein sequence ID" value="MBB3773255.1"/>
    <property type="molecule type" value="Genomic_DNA"/>
</dbReference>
<dbReference type="Pfam" id="PF13450">
    <property type="entry name" value="NAD_binding_8"/>
    <property type="match status" value="1"/>
</dbReference>
<dbReference type="InterPro" id="IPR050281">
    <property type="entry name" value="Flavin_monoamine_oxidase"/>
</dbReference>
<dbReference type="Gene3D" id="3.90.660.10">
    <property type="match status" value="1"/>
</dbReference>
<evidence type="ECO:0000256" key="5">
    <source>
        <dbReference type="ARBA" id="ARBA00023070"/>
    </source>
</evidence>
<feature type="domain" description="Amine oxidase" evidence="7">
    <location>
        <begin position="218"/>
        <end position="456"/>
    </location>
</feature>
<dbReference type="InterPro" id="IPR006311">
    <property type="entry name" value="TAT_signal"/>
</dbReference>
<organism evidence="8 9">
    <name type="scientific">Ancylobacter tetraedralis</name>
    <dbReference type="NCBI Taxonomy" id="217068"/>
    <lineage>
        <taxon>Bacteria</taxon>
        <taxon>Pseudomonadati</taxon>
        <taxon>Pseudomonadota</taxon>
        <taxon>Alphaproteobacteria</taxon>
        <taxon>Hyphomicrobiales</taxon>
        <taxon>Xanthobacteraceae</taxon>
        <taxon>Ancylobacter</taxon>
    </lineage>
</organism>
<evidence type="ECO:0000313" key="9">
    <source>
        <dbReference type="Proteomes" id="UP000533469"/>
    </source>
</evidence>